<organism evidence="2 3">
    <name type="scientific">Mucor velutinosus</name>
    <dbReference type="NCBI Taxonomy" id="708070"/>
    <lineage>
        <taxon>Eukaryota</taxon>
        <taxon>Fungi</taxon>
        <taxon>Fungi incertae sedis</taxon>
        <taxon>Mucoromycota</taxon>
        <taxon>Mucoromycotina</taxon>
        <taxon>Mucoromycetes</taxon>
        <taxon>Mucorales</taxon>
        <taxon>Mucorineae</taxon>
        <taxon>Mucoraceae</taxon>
        <taxon>Mucor</taxon>
    </lineage>
</organism>
<feature type="transmembrane region" description="Helical" evidence="1">
    <location>
        <begin position="30"/>
        <end position="54"/>
    </location>
</feature>
<protein>
    <submittedName>
        <fullName evidence="2">KOW domain-containing protein</fullName>
    </submittedName>
</protein>
<keyword evidence="1" id="KW-0472">Membrane</keyword>
<proteinExistence type="predicted"/>
<sequence>MTSEGIVLLEAIDVHEFLPLRDFVRTSEYIQSYVVLTCNTIIFCLSMTLFFYAYTIKPPDARKKMKIKTGMNANFMLSILSCLTRISVLGVYSNEDDRVLSNLVSFCGALNIAFSSLHMYLNRNINNVNAGYGAIKKNDNYDEEDHKLKTSPAFTDSFALSPTSYNAKDI</sequence>
<keyword evidence="1" id="KW-1133">Transmembrane helix</keyword>
<feature type="transmembrane region" description="Helical" evidence="1">
    <location>
        <begin position="99"/>
        <end position="121"/>
    </location>
</feature>
<keyword evidence="1" id="KW-0812">Transmembrane</keyword>
<evidence type="ECO:0000313" key="2">
    <source>
        <dbReference type="EMBL" id="KAK4515072.1"/>
    </source>
</evidence>
<dbReference type="GeneID" id="89946384"/>
<dbReference type="AlphaFoldDB" id="A0AAN7DCS0"/>
<evidence type="ECO:0000313" key="3">
    <source>
        <dbReference type="Proteomes" id="UP001304243"/>
    </source>
</evidence>
<keyword evidence="3" id="KW-1185">Reference proteome</keyword>
<dbReference type="Proteomes" id="UP001304243">
    <property type="component" value="Unassembled WGS sequence"/>
</dbReference>
<accession>A0AAN7DCS0</accession>
<dbReference type="RefSeq" id="XP_064681738.1">
    <property type="nucleotide sequence ID" value="XM_064822052.1"/>
</dbReference>
<comment type="caution">
    <text evidence="2">The sequence shown here is derived from an EMBL/GenBank/DDBJ whole genome shotgun (WGS) entry which is preliminary data.</text>
</comment>
<name>A0AAN7DCS0_9FUNG</name>
<dbReference type="EMBL" id="JASEJX010000015">
    <property type="protein sequence ID" value="KAK4515072.1"/>
    <property type="molecule type" value="Genomic_DNA"/>
</dbReference>
<reference evidence="2 3" key="1">
    <citation type="submission" date="2022-11" db="EMBL/GenBank/DDBJ databases">
        <title>Mucor velutinosus strain NIH1002 WGS.</title>
        <authorList>
            <person name="Subramanian P."/>
            <person name="Mullikin J.C."/>
            <person name="Segre J.A."/>
            <person name="Zelazny A.M."/>
        </authorList>
    </citation>
    <scope>NUCLEOTIDE SEQUENCE [LARGE SCALE GENOMIC DNA]</scope>
    <source>
        <strain evidence="2 3">NIH1002</strain>
    </source>
</reference>
<evidence type="ECO:0000256" key="1">
    <source>
        <dbReference type="SAM" id="Phobius"/>
    </source>
</evidence>
<gene>
    <name evidence="2" type="ORF">ATC70_002682</name>
</gene>
<feature type="transmembrane region" description="Helical" evidence="1">
    <location>
        <begin position="75"/>
        <end position="93"/>
    </location>
</feature>